<dbReference type="Pfam" id="PF00153">
    <property type="entry name" value="Mito_carr"/>
    <property type="match status" value="3"/>
</dbReference>
<dbReference type="Gene3D" id="1.50.40.10">
    <property type="entry name" value="Mitochondrial carrier domain"/>
    <property type="match status" value="1"/>
</dbReference>
<evidence type="ECO:0000256" key="1">
    <source>
        <dbReference type="ARBA" id="ARBA00004225"/>
    </source>
</evidence>
<dbReference type="InterPro" id="IPR023395">
    <property type="entry name" value="MCP_dom_sf"/>
</dbReference>
<dbReference type="InterPro" id="IPR018108">
    <property type="entry name" value="MCP_transmembrane"/>
</dbReference>
<dbReference type="SUPFAM" id="SSF103506">
    <property type="entry name" value="Mitochondrial carrier"/>
    <property type="match status" value="1"/>
</dbReference>
<comment type="subcellular location">
    <subcellularLocation>
        <location evidence="1">Mitochondrion membrane</location>
        <topology evidence="1">Multi-pass membrane protein</topology>
    </subcellularLocation>
</comment>
<reference evidence="11" key="1">
    <citation type="submission" date="2023-03" db="EMBL/GenBank/DDBJ databases">
        <title>Mating type loci evolution in Malassezia.</title>
        <authorList>
            <person name="Coelho M.A."/>
        </authorList>
    </citation>
    <scope>NUCLEOTIDE SEQUENCE</scope>
    <source>
        <strain evidence="11">CBS 11721</strain>
    </source>
</reference>
<comment type="similarity">
    <text evidence="2 10">Belongs to the mitochondrial carrier (TC 2.A.29) family.</text>
</comment>
<sequence length="291" mass="31096">MDAFNLVEFLAGTAGGVASVLVGHPFDTIKTRLQAQVAHSHELAPLRAAPRYTSAFHALATILREERVVGLFRGVTSPMIGVAAMNAAVFGFYDAALHALQGSRYNVAEPTLWETTAAGVVSGVGTALVTAPVDLLKIQQQVDASTAGRPSYSAILRRIWSAGGIRGVYQGFLVTALRDTGYGPYFGSYALINHALQRMHPESPLAAWEYAVSGAIAGIVGWLSTYWVDVIKTQVQAQPPENRRSIADIAYRTYMSGGTRAFFAGVGPTVLRAIPANAALFVVYEGVRRAL</sequence>
<organism evidence="11 12">
    <name type="scientific">Malassezia cuniculi</name>
    <dbReference type="NCBI Taxonomy" id="948313"/>
    <lineage>
        <taxon>Eukaryota</taxon>
        <taxon>Fungi</taxon>
        <taxon>Dikarya</taxon>
        <taxon>Basidiomycota</taxon>
        <taxon>Ustilaginomycotina</taxon>
        <taxon>Malasseziomycetes</taxon>
        <taxon>Malasseziales</taxon>
        <taxon>Malasseziaceae</taxon>
        <taxon>Malassezia</taxon>
    </lineage>
</organism>
<evidence type="ECO:0000313" key="11">
    <source>
        <dbReference type="EMBL" id="WFD34582.1"/>
    </source>
</evidence>
<keyword evidence="8 9" id="KW-0472">Membrane</keyword>
<evidence type="ECO:0000256" key="5">
    <source>
        <dbReference type="ARBA" id="ARBA00022737"/>
    </source>
</evidence>
<evidence type="ECO:0000256" key="2">
    <source>
        <dbReference type="ARBA" id="ARBA00006375"/>
    </source>
</evidence>
<keyword evidence="6" id="KW-1133">Transmembrane helix</keyword>
<evidence type="ECO:0000256" key="8">
    <source>
        <dbReference type="ARBA" id="ARBA00023136"/>
    </source>
</evidence>
<name>A0AAF0EXL8_9BASI</name>
<evidence type="ECO:0000256" key="4">
    <source>
        <dbReference type="ARBA" id="ARBA00022692"/>
    </source>
</evidence>
<evidence type="ECO:0000256" key="7">
    <source>
        <dbReference type="ARBA" id="ARBA00023128"/>
    </source>
</evidence>
<dbReference type="PANTHER" id="PTHR45624">
    <property type="entry name" value="MITOCHONDRIAL BASIC AMINO ACIDS TRANSPORTER-RELATED"/>
    <property type="match status" value="1"/>
</dbReference>
<dbReference type="PANTHER" id="PTHR45624:SF10">
    <property type="entry name" value="SLC (SOLUTE CARRIER) HOMOLOG"/>
    <property type="match status" value="1"/>
</dbReference>
<evidence type="ECO:0000256" key="9">
    <source>
        <dbReference type="PROSITE-ProRule" id="PRU00282"/>
    </source>
</evidence>
<dbReference type="GO" id="GO:0031966">
    <property type="term" value="C:mitochondrial membrane"/>
    <property type="evidence" value="ECO:0007669"/>
    <property type="project" value="UniProtKB-SubCell"/>
</dbReference>
<evidence type="ECO:0000313" key="12">
    <source>
        <dbReference type="Proteomes" id="UP001219933"/>
    </source>
</evidence>
<evidence type="ECO:0000256" key="6">
    <source>
        <dbReference type="ARBA" id="ARBA00022989"/>
    </source>
</evidence>
<keyword evidence="12" id="KW-1185">Reference proteome</keyword>
<keyword evidence="4 9" id="KW-0812">Transmembrane</keyword>
<feature type="repeat" description="Solcar" evidence="9">
    <location>
        <begin position="110"/>
        <end position="195"/>
    </location>
</feature>
<gene>
    <name evidence="11" type="ORF">MCUN1_001423</name>
</gene>
<evidence type="ECO:0000256" key="10">
    <source>
        <dbReference type="RuleBase" id="RU000488"/>
    </source>
</evidence>
<evidence type="ECO:0008006" key="13">
    <source>
        <dbReference type="Google" id="ProtNLM"/>
    </source>
</evidence>
<evidence type="ECO:0000256" key="3">
    <source>
        <dbReference type="ARBA" id="ARBA00022448"/>
    </source>
</evidence>
<dbReference type="Proteomes" id="UP001219933">
    <property type="component" value="Chromosome 2"/>
</dbReference>
<keyword evidence="5" id="KW-0677">Repeat</keyword>
<dbReference type="PROSITE" id="PS50920">
    <property type="entry name" value="SOLCAR"/>
    <property type="match status" value="3"/>
</dbReference>
<feature type="repeat" description="Solcar" evidence="9">
    <location>
        <begin position="3"/>
        <end position="99"/>
    </location>
</feature>
<keyword evidence="3 10" id="KW-0813">Transport</keyword>
<keyword evidence="7" id="KW-0496">Mitochondrion</keyword>
<dbReference type="GO" id="GO:0022857">
    <property type="term" value="F:transmembrane transporter activity"/>
    <property type="evidence" value="ECO:0007669"/>
    <property type="project" value="TreeGrafter"/>
</dbReference>
<accession>A0AAF0EXL8</accession>
<dbReference type="AlphaFoldDB" id="A0AAF0EXL8"/>
<dbReference type="EMBL" id="CP119878">
    <property type="protein sequence ID" value="WFD34582.1"/>
    <property type="molecule type" value="Genomic_DNA"/>
</dbReference>
<protein>
    <recommendedName>
        <fullName evidence="13">Mitochondrial carrier</fullName>
    </recommendedName>
</protein>
<feature type="repeat" description="Solcar" evidence="9">
    <location>
        <begin position="205"/>
        <end position="290"/>
    </location>
</feature>
<proteinExistence type="inferred from homology"/>
<dbReference type="InterPro" id="IPR050567">
    <property type="entry name" value="Mitochondrial_Carrier"/>
</dbReference>